<gene>
    <name evidence="6" type="primary">brd4-a_4</name>
    <name evidence="5" type="synonym">brd4-a_0</name>
    <name evidence="6" type="ORF">AVEN_105533_1</name>
    <name evidence="5" type="ORF">AVEN_56020_1</name>
</gene>
<dbReference type="EMBL" id="BGPR01175122">
    <property type="protein sequence ID" value="GBM44165.1"/>
    <property type="molecule type" value="Genomic_DNA"/>
</dbReference>
<dbReference type="InterPro" id="IPR036427">
    <property type="entry name" value="Bromodomain-like_sf"/>
</dbReference>
<feature type="compositionally biased region" description="Basic and acidic residues" evidence="3">
    <location>
        <begin position="88"/>
        <end position="99"/>
    </location>
</feature>
<dbReference type="Proteomes" id="UP000499080">
    <property type="component" value="Unassembled WGS sequence"/>
</dbReference>
<evidence type="ECO:0000313" key="5">
    <source>
        <dbReference type="EMBL" id="GBM44143.1"/>
    </source>
</evidence>
<dbReference type="Pfam" id="PF00439">
    <property type="entry name" value="Bromodomain"/>
    <property type="match status" value="1"/>
</dbReference>
<dbReference type="OrthoDB" id="784962at2759"/>
<evidence type="ECO:0000313" key="7">
    <source>
        <dbReference type="Proteomes" id="UP000499080"/>
    </source>
</evidence>
<comment type="caution">
    <text evidence="6">The sequence shown here is derived from an EMBL/GenBank/DDBJ whole genome shotgun (WGS) entry which is preliminary data.</text>
</comment>
<protein>
    <submittedName>
        <fullName evidence="6">Bromodomain-containing protein 4A</fullName>
    </submittedName>
</protein>
<organism evidence="6 7">
    <name type="scientific">Araneus ventricosus</name>
    <name type="common">Orbweaver spider</name>
    <name type="synonym">Epeira ventricosa</name>
    <dbReference type="NCBI Taxonomy" id="182803"/>
    <lineage>
        <taxon>Eukaryota</taxon>
        <taxon>Metazoa</taxon>
        <taxon>Ecdysozoa</taxon>
        <taxon>Arthropoda</taxon>
        <taxon>Chelicerata</taxon>
        <taxon>Arachnida</taxon>
        <taxon>Araneae</taxon>
        <taxon>Araneomorphae</taxon>
        <taxon>Entelegynae</taxon>
        <taxon>Araneoidea</taxon>
        <taxon>Araneidae</taxon>
        <taxon>Araneus</taxon>
    </lineage>
</organism>
<dbReference type="InterPro" id="IPR001487">
    <property type="entry name" value="Bromodomain"/>
</dbReference>
<dbReference type="GO" id="GO:0000785">
    <property type="term" value="C:chromatin"/>
    <property type="evidence" value="ECO:0007669"/>
    <property type="project" value="TreeGrafter"/>
</dbReference>
<evidence type="ECO:0000313" key="6">
    <source>
        <dbReference type="EMBL" id="GBM44165.1"/>
    </source>
</evidence>
<dbReference type="EMBL" id="BGPR01175114">
    <property type="protein sequence ID" value="GBM44143.1"/>
    <property type="molecule type" value="Genomic_DNA"/>
</dbReference>
<dbReference type="GO" id="GO:0006355">
    <property type="term" value="P:regulation of DNA-templated transcription"/>
    <property type="evidence" value="ECO:0007669"/>
    <property type="project" value="TreeGrafter"/>
</dbReference>
<dbReference type="GO" id="GO:0006338">
    <property type="term" value="P:chromatin remodeling"/>
    <property type="evidence" value="ECO:0007669"/>
    <property type="project" value="TreeGrafter"/>
</dbReference>
<dbReference type="PANTHER" id="PTHR22880:SF225">
    <property type="entry name" value="BROMODOMAIN-CONTAINING PROTEIN BET-1-RELATED"/>
    <property type="match status" value="1"/>
</dbReference>
<name>A0A4Y2FUP6_ARAVE</name>
<keyword evidence="7" id="KW-1185">Reference proteome</keyword>
<evidence type="ECO:0000256" key="2">
    <source>
        <dbReference type="PROSITE-ProRule" id="PRU00035"/>
    </source>
</evidence>
<dbReference type="Gene3D" id="1.20.920.10">
    <property type="entry name" value="Bromodomain-like"/>
    <property type="match status" value="1"/>
</dbReference>
<evidence type="ECO:0000256" key="3">
    <source>
        <dbReference type="SAM" id="MobiDB-lite"/>
    </source>
</evidence>
<evidence type="ECO:0000256" key="1">
    <source>
        <dbReference type="ARBA" id="ARBA00023117"/>
    </source>
</evidence>
<proteinExistence type="predicted"/>
<dbReference type="GO" id="GO:0005634">
    <property type="term" value="C:nucleus"/>
    <property type="evidence" value="ECO:0007669"/>
    <property type="project" value="TreeGrafter"/>
</dbReference>
<feature type="compositionally biased region" description="Low complexity" evidence="3">
    <location>
        <begin position="100"/>
        <end position="109"/>
    </location>
</feature>
<dbReference type="AlphaFoldDB" id="A0A4Y2FUP6"/>
<dbReference type="PROSITE" id="PS50014">
    <property type="entry name" value="BROMODOMAIN_2"/>
    <property type="match status" value="1"/>
</dbReference>
<dbReference type="PRINTS" id="PR00503">
    <property type="entry name" value="BROMODOMAIN"/>
</dbReference>
<accession>A0A4Y2FUP6</accession>
<evidence type="ECO:0000259" key="4">
    <source>
        <dbReference type="PROSITE" id="PS50014"/>
    </source>
</evidence>
<dbReference type="SMART" id="SM00297">
    <property type="entry name" value="BROMO"/>
    <property type="match status" value="1"/>
</dbReference>
<reference evidence="6 7" key="1">
    <citation type="journal article" date="2019" name="Sci. Rep.">
        <title>Orb-weaving spider Araneus ventricosus genome elucidates the spidroin gene catalogue.</title>
        <authorList>
            <person name="Kono N."/>
            <person name="Nakamura H."/>
            <person name="Ohtoshi R."/>
            <person name="Moran D.A.P."/>
            <person name="Shinohara A."/>
            <person name="Yoshida Y."/>
            <person name="Fujiwara M."/>
            <person name="Mori M."/>
            <person name="Tomita M."/>
            <person name="Arakawa K."/>
        </authorList>
    </citation>
    <scope>NUCLEOTIDE SEQUENCE [LARGE SCALE GENOMIC DNA]</scope>
</reference>
<feature type="region of interest" description="Disordered" evidence="3">
    <location>
        <begin position="77"/>
        <end position="127"/>
    </location>
</feature>
<feature type="compositionally biased region" description="Basic and acidic residues" evidence="3">
    <location>
        <begin position="117"/>
        <end position="127"/>
    </location>
</feature>
<keyword evidence="1 2" id="KW-0103">Bromodomain</keyword>
<dbReference type="SUPFAM" id="SSF47370">
    <property type="entry name" value="Bromodomain"/>
    <property type="match status" value="1"/>
</dbReference>
<sequence length="127" mass="14795">MLLLPDYNPVIKHPMDLGTIKKKLYNHEFKNSEEFASDVRLIFINCYKYNPPDHEIVLMARKLQSFFEMKYAKMLDESPDGNINANPEKTEDSAQRKSNDLSCDSSSDSGSEDSEEEREKRSKFHQE</sequence>
<dbReference type="InterPro" id="IPR050935">
    <property type="entry name" value="Bromo_chromatin_reader"/>
</dbReference>
<dbReference type="PANTHER" id="PTHR22880">
    <property type="entry name" value="FALZ-RELATED BROMODOMAIN-CONTAINING PROTEINS"/>
    <property type="match status" value="1"/>
</dbReference>
<feature type="domain" description="Bromo" evidence="4">
    <location>
        <begin position="1"/>
        <end position="57"/>
    </location>
</feature>